<dbReference type="AlphaFoldDB" id="A0A3D8YIJ2"/>
<keyword evidence="3" id="KW-1185">Reference proteome</keyword>
<dbReference type="RefSeq" id="WP_115829094.1">
    <property type="nucleotide sequence ID" value="NZ_QNUL01000001.1"/>
</dbReference>
<organism evidence="2 3">
    <name type="scientific">Dyadobacter luteus</name>
    <dbReference type="NCBI Taxonomy" id="2259619"/>
    <lineage>
        <taxon>Bacteria</taxon>
        <taxon>Pseudomonadati</taxon>
        <taxon>Bacteroidota</taxon>
        <taxon>Cytophagia</taxon>
        <taxon>Cytophagales</taxon>
        <taxon>Spirosomataceae</taxon>
        <taxon>Dyadobacter</taxon>
    </lineage>
</organism>
<evidence type="ECO:0000313" key="2">
    <source>
        <dbReference type="EMBL" id="REA64487.1"/>
    </source>
</evidence>
<name>A0A3D8YIJ2_9BACT</name>
<accession>A0A3D8YIJ2</accession>
<dbReference type="InterPro" id="IPR001296">
    <property type="entry name" value="Glyco_trans_1"/>
</dbReference>
<dbReference type="PANTHER" id="PTHR12526">
    <property type="entry name" value="GLYCOSYLTRANSFERASE"/>
    <property type="match status" value="1"/>
</dbReference>
<evidence type="ECO:0000259" key="1">
    <source>
        <dbReference type="Pfam" id="PF00534"/>
    </source>
</evidence>
<dbReference type="Gene3D" id="3.40.50.2000">
    <property type="entry name" value="Glycogen Phosphorylase B"/>
    <property type="match status" value="1"/>
</dbReference>
<dbReference type="Pfam" id="PF00534">
    <property type="entry name" value="Glycos_transf_1"/>
    <property type="match status" value="1"/>
</dbReference>
<dbReference type="CDD" id="cd03801">
    <property type="entry name" value="GT4_PimA-like"/>
    <property type="match status" value="1"/>
</dbReference>
<dbReference type="SUPFAM" id="SSF53756">
    <property type="entry name" value="UDP-Glycosyltransferase/glycogen phosphorylase"/>
    <property type="match status" value="1"/>
</dbReference>
<gene>
    <name evidence="2" type="ORF">DSL64_02760</name>
</gene>
<evidence type="ECO:0000313" key="3">
    <source>
        <dbReference type="Proteomes" id="UP000256373"/>
    </source>
</evidence>
<feature type="domain" description="Glycosyl transferase family 1" evidence="1">
    <location>
        <begin position="183"/>
        <end position="330"/>
    </location>
</feature>
<dbReference type="Proteomes" id="UP000256373">
    <property type="component" value="Unassembled WGS sequence"/>
</dbReference>
<dbReference type="GO" id="GO:0016757">
    <property type="term" value="F:glycosyltransferase activity"/>
    <property type="evidence" value="ECO:0007669"/>
    <property type="project" value="InterPro"/>
</dbReference>
<dbReference type="EMBL" id="QNUL01000001">
    <property type="protein sequence ID" value="REA64487.1"/>
    <property type="molecule type" value="Genomic_DNA"/>
</dbReference>
<sequence>MKLFFWQNTNSIHQSSFLRCLDEMNTGNVTLLTTNRISSHRSEMGWAEPKLGNVTHISLWNDTLQISDIIDDNSGSDSVHIFSGINAFPVIQKAFLYAIKKGCRIGIFTEPLDFRGVKGKFRTIRGFYHRYLYSSNIEFVLATGKNGVDQFKLWGYDSRKVFEWAYTVENSNCDIIGDISPLSGEYMIAFAGSLIPRKGYDILIKALEKIDLPFKADLYCLRPDQINSSKSAETVNQVSGSINFHNFLPNATLRRKLNTYDLFILPSRHDGWGAVVSESIMEGTPVLVSKYCGSSSLITDNQIGKVINSLDVEKLAQSIRVMIEKGKVRVTERRANRAWAISHISGKPMASYFLKIIDFLDKGLMVDKPTAPWYQIEKQ</sequence>
<comment type="caution">
    <text evidence="2">The sequence shown here is derived from an EMBL/GenBank/DDBJ whole genome shotgun (WGS) entry which is preliminary data.</text>
</comment>
<dbReference type="OrthoDB" id="7560678at2"/>
<proteinExistence type="predicted"/>
<dbReference type="PANTHER" id="PTHR12526:SF630">
    <property type="entry name" value="GLYCOSYLTRANSFERASE"/>
    <property type="match status" value="1"/>
</dbReference>
<protein>
    <recommendedName>
        <fullName evidence="1">Glycosyl transferase family 1 domain-containing protein</fullName>
    </recommendedName>
</protein>
<reference evidence="2 3" key="1">
    <citation type="submission" date="2018-07" db="EMBL/GenBank/DDBJ databases">
        <title>Dyadobacter roseus sp. nov., isolated from rose rhizosphere soil.</title>
        <authorList>
            <person name="Chen L."/>
        </authorList>
    </citation>
    <scope>NUCLEOTIDE SEQUENCE [LARGE SCALE GENOMIC DNA]</scope>
    <source>
        <strain evidence="2 3">RS19</strain>
    </source>
</reference>